<reference evidence="1 2" key="1">
    <citation type="submission" date="2009-12" db="EMBL/GenBank/DDBJ databases">
        <authorList>
            <person name="Shrivastava S."/>
            <person name="Madupu R."/>
            <person name="Durkin A.S."/>
            <person name="Torralba M."/>
            <person name="Methe B."/>
            <person name="Sutton G.G."/>
            <person name="Strausberg R.L."/>
            <person name="Nelson K.E."/>
        </authorList>
    </citation>
    <scope>NUCLEOTIDE SEQUENCE [LARGE SCALE GENOMIC DNA]</scope>
    <source>
        <strain evidence="1 2">W5455</strain>
    </source>
</reference>
<gene>
    <name evidence="1" type="ORF">HMPREF7215_2552</name>
</gene>
<dbReference type="EMBL" id="ADFP01000121">
    <property type="protein sequence ID" value="EFB89738.1"/>
    <property type="molecule type" value="Genomic_DNA"/>
</dbReference>
<sequence>MQILNNIQDLSHDTQLMSSCALFLCLAERYSIRPTELMNLASNLIKKAGGYPKATFEALKAYMKNELED</sequence>
<comment type="caution">
    <text evidence="1">The sequence shown here is derived from an EMBL/GenBank/DDBJ whole genome shotgun (WGS) entry which is preliminary data.</text>
</comment>
<evidence type="ECO:0000313" key="1">
    <source>
        <dbReference type="EMBL" id="EFB89738.1"/>
    </source>
</evidence>
<keyword evidence="2" id="KW-1185">Reference proteome</keyword>
<proteinExistence type="predicted"/>
<accession>A0ABM9ZS18</accession>
<evidence type="ECO:0000313" key="2">
    <source>
        <dbReference type="Proteomes" id="UP000006462"/>
    </source>
</evidence>
<name>A0ABM9ZS18_9BACT</name>
<dbReference type="Proteomes" id="UP000006462">
    <property type="component" value="Unassembled WGS sequence"/>
</dbReference>
<protein>
    <submittedName>
        <fullName evidence="1">Uncharacterized protein</fullName>
    </submittedName>
</protein>
<organism evidence="1 2">
    <name type="scientific">Pyramidobacter piscolens W5455</name>
    <dbReference type="NCBI Taxonomy" id="352165"/>
    <lineage>
        <taxon>Bacteria</taxon>
        <taxon>Thermotogati</taxon>
        <taxon>Synergistota</taxon>
        <taxon>Synergistia</taxon>
        <taxon>Synergistales</taxon>
        <taxon>Dethiosulfovibrionaceae</taxon>
        <taxon>Pyramidobacter</taxon>
    </lineage>
</organism>